<dbReference type="Proteomes" id="UP001556637">
    <property type="component" value="Unassembled WGS sequence"/>
</dbReference>
<dbReference type="RefSeq" id="WP_367983660.1">
    <property type="nucleotide sequence ID" value="NZ_JBAKFF010000001.1"/>
</dbReference>
<evidence type="ECO:0000256" key="4">
    <source>
        <dbReference type="ARBA" id="ARBA00010363"/>
    </source>
</evidence>
<name>A0ABV3T9E0_9GAMM</name>
<evidence type="ECO:0000259" key="14">
    <source>
        <dbReference type="PROSITE" id="PS51819"/>
    </source>
</evidence>
<protein>
    <recommendedName>
        <fullName evidence="5">lactoylglutathione lyase</fullName>
        <ecNumber evidence="5">4.4.1.5</ecNumber>
    </recommendedName>
    <alternativeName>
        <fullName evidence="11">Aldoketomutase</fullName>
    </alternativeName>
    <alternativeName>
        <fullName evidence="10">Ketone-aldehyde mutase</fullName>
    </alternativeName>
    <alternativeName>
        <fullName evidence="12">Methylglyoxalase</fullName>
    </alternativeName>
    <alternativeName>
        <fullName evidence="13">S-D-lactoylglutathione methylglyoxal lyase</fullName>
    </alternativeName>
</protein>
<dbReference type="PANTHER" id="PTHR10374:SF30">
    <property type="entry name" value="LACTOYLGLUTATHIONE LYASE"/>
    <property type="match status" value="1"/>
</dbReference>
<dbReference type="PROSITE" id="PS51819">
    <property type="entry name" value="VOC"/>
    <property type="match status" value="1"/>
</dbReference>
<evidence type="ECO:0000313" key="15">
    <source>
        <dbReference type="EMBL" id="MEX0430885.1"/>
    </source>
</evidence>
<keyword evidence="7" id="KW-0479">Metal-binding</keyword>
<dbReference type="NCBIfam" id="TIGR00068">
    <property type="entry name" value="glyox_I"/>
    <property type="match status" value="1"/>
</dbReference>
<comment type="cofactor">
    <cofactor evidence="2">
        <name>Ni(2+)</name>
        <dbReference type="ChEBI" id="CHEBI:49786"/>
    </cofactor>
</comment>
<keyword evidence="8" id="KW-0862">Zinc</keyword>
<gene>
    <name evidence="15" type="primary">gloA</name>
    <name evidence="15" type="ORF">V6X30_05690</name>
</gene>
<organism evidence="15 16">
    <name type="scientific">Spiribacter insolitus</name>
    <dbReference type="NCBI Taxonomy" id="3122417"/>
    <lineage>
        <taxon>Bacteria</taxon>
        <taxon>Pseudomonadati</taxon>
        <taxon>Pseudomonadota</taxon>
        <taxon>Gammaproteobacteria</taxon>
        <taxon>Chromatiales</taxon>
        <taxon>Ectothiorhodospiraceae</taxon>
        <taxon>Spiribacter</taxon>
    </lineage>
</organism>
<reference evidence="15 16" key="1">
    <citation type="submission" date="2024-02" db="EMBL/GenBank/DDBJ databases">
        <title>New especies of Spiribacter isolated from saline water.</title>
        <authorList>
            <person name="Leon M.J."/>
            <person name="De La Haba R."/>
            <person name="Sanchez-Porro C."/>
            <person name="Ventosa A."/>
        </authorList>
    </citation>
    <scope>NUCLEOTIDE SEQUENCE [LARGE SCALE GENOMIC DNA]</scope>
    <source>
        <strain evidence="16">ag22IC4-189</strain>
    </source>
</reference>
<comment type="similarity">
    <text evidence="4">Belongs to the glyoxalase I family.</text>
</comment>
<dbReference type="EMBL" id="JBAKFF010000001">
    <property type="protein sequence ID" value="MEX0430885.1"/>
    <property type="molecule type" value="Genomic_DNA"/>
</dbReference>
<evidence type="ECO:0000256" key="13">
    <source>
        <dbReference type="ARBA" id="ARBA00033298"/>
    </source>
</evidence>
<evidence type="ECO:0000256" key="5">
    <source>
        <dbReference type="ARBA" id="ARBA00012081"/>
    </source>
</evidence>
<keyword evidence="16" id="KW-1185">Reference proteome</keyword>
<dbReference type="InterPro" id="IPR018146">
    <property type="entry name" value="Glyoxalase_1_CS"/>
</dbReference>
<comment type="cofactor">
    <cofactor evidence="1">
        <name>Zn(2+)</name>
        <dbReference type="ChEBI" id="CHEBI:29105"/>
    </cofactor>
</comment>
<evidence type="ECO:0000256" key="8">
    <source>
        <dbReference type="ARBA" id="ARBA00022833"/>
    </source>
</evidence>
<evidence type="ECO:0000256" key="9">
    <source>
        <dbReference type="ARBA" id="ARBA00023239"/>
    </source>
</evidence>
<dbReference type="Gene3D" id="3.10.180.10">
    <property type="entry name" value="2,3-Dihydroxybiphenyl 1,2-Dioxygenase, domain 1"/>
    <property type="match status" value="1"/>
</dbReference>
<dbReference type="CDD" id="cd07233">
    <property type="entry name" value="GlxI_Zn"/>
    <property type="match status" value="1"/>
</dbReference>
<comment type="caution">
    <text evidence="15">The sequence shown here is derived from an EMBL/GenBank/DDBJ whole genome shotgun (WGS) entry which is preliminary data.</text>
</comment>
<dbReference type="InterPro" id="IPR004361">
    <property type="entry name" value="Glyoxalase_1"/>
</dbReference>
<accession>A0ABV3T9E0</accession>
<evidence type="ECO:0000256" key="10">
    <source>
        <dbReference type="ARBA" id="ARBA00030291"/>
    </source>
</evidence>
<dbReference type="PROSITE" id="PS00935">
    <property type="entry name" value="GLYOXALASE_I_2"/>
    <property type="match status" value="1"/>
</dbReference>
<dbReference type="Pfam" id="PF00903">
    <property type="entry name" value="Glyoxalase"/>
    <property type="match status" value="1"/>
</dbReference>
<evidence type="ECO:0000256" key="2">
    <source>
        <dbReference type="ARBA" id="ARBA00001967"/>
    </source>
</evidence>
<keyword evidence="6" id="KW-0533">Nickel</keyword>
<keyword evidence="9 15" id="KW-0456">Lyase</keyword>
<sequence length="178" mass="19886">MAFTTEKYPGVVADTPAATRGFTLNHSMVRVKDPERSLAFYTGVLGMRVLRRLDFEELGFSLYFLQPPGEAGAPPAETGERTVWTFSQSGLLELTHNWGSEDDPDVQYHNGNDAPQGYGHICIAVPDLDAAMKWFDDQGVDFIKRPEQGKLPDVAFIRDPDGYWIEVIEPARLPDLGR</sequence>
<evidence type="ECO:0000256" key="3">
    <source>
        <dbReference type="ARBA" id="ARBA00005008"/>
    </source>
</evidence>
<evidence type="ECO:0000256" key="6">
    <source>
        <dbReference type="ARBA" id="ARBA00022596"/>
    </source>
</evidence>
<dbReference type="InterPro" id="IPR004360">
    <property type="entry name" value="Glyas_Fos-R_dOase_dom"/>
</dbReference>
<evidence type="ECO:0000256" key="7">
    <source>
        <dbReference type="ARBA" id="ARBA00022723"/>
    </source>
</evidence>
<dbReference type="GO" id="GO:0004462">
    <property type="term" value="F:lactoylglutathione lyase activity"/>
    <property type="evidence" value="ECO:0007669"/>
    <property type="project" value="UniProtKB-EC"/>
</dbReference>
<dbReference type="SUPFAM" id="SSF54593">
    <property type="entry name" value="Glyoxalase/Bleomycin resistance protein/Dihydroxybiphenyl dioxygenase"/>
    <property type="match status" value="1"/>
</dbReference>
<dbReference type="PANTHER" id="PTHR10374">
    <property type="entry name" value="LACTOYLGLUTATHIONE LYASE GLYOXALASE I"/>
    <property type="match status" value="1"/>
</dbReference>
<dbReference type="EC" id="4.4.1.5" evidence="5"/>
<evidence type="ECO:0000256" key="12">
    <source>
        <dbReference type="ARBA" id="ARBA00032460"/>
    </source>
</evidence>
<feature type="domain" description="VOC" evidence="14">
    <location>
        <begin position="23"/>
        <end position="170"/>
    </location>
</feature>
<dbReference type="InterPro" id="IPR029068">
    <property type="entry name" value="Glyas_Bleomycin-R_OHBP_Dase"/>
</dbReference>
<comment type="pathway">
    <text evidence="3">Secondary metabolite metabolism; methylglyoxal degradation; (R)-lactate from methylglyoxal: step 1/2.</text>
</comment>
<proteinExistence type="inferred from homology"/>
<evidence type="ECO:0000313" key="16">
    <source>
        <dbReference type="Proteomes" id="UP001556637"/>
    </source>
</evidence>
<evidence type="ECO:0000256" key="1">
    <source>
        <dbReference type="ARBA" id="ARBA00001947"/>
    </source>
</evidence>
<evidence type="ECO:0000256" key="11">
    <source>
        <dbReference type="ARBA" id="ARBA00030892"/>
    </source>
</evidence>
<dbReference type="InterPro" id="IPR037523">
    <property type="entry name" value="VOC_core"/>
</dbReference>